<evidence type="ECO:0000259" key="2">
    <source>
        <dbReference type="PROSITE" id="PS51384"/>
    </source>
</evidence>
<gene>
    <name evidence="3" type="ORF">SAMN05444695_10390</name>
</gene>
<dbReference type="PANTHER" id="PTHR30157:SF0">
    <property type="entry name" value="NADPH-DEPENDENT FERRIC-CHELATE REDUCTASE"/>
    <property type="match status" value="1"/>
</dbReference>
<dbReference type="Pfam" id="PF04954">
    <property type="entry name" value="SIP"/>
    <property type="match status" value="1"/>
</dbReference>
<protein>
    <submittedName>
        <fullName evidence="3">NADPH-dependent ferric siderophore reductase, contains FAD-binding and SIP domains</fullName>
    </submittedName>
</protein>
<dbReference type="EMBL" id="FNDN01000003">
    <property type="protein sequence ID" value="SDH74327.1"/>
    <property type="molecule type" value="Genomic_DNA"/>
</dbReference>
<dbReference type="PANTHER" id="PTHR30157">
    <property type="entry name" value="FERRIC REDUCTASE, NADPH-DEPENDENT"/>
    <property type="match status" value="1"/>
</dbReference>
<dbReference type="PROSITE" id="PS51384">
    <property type="entry name" value="FAD_FR"/>
    <property type="match status" value="1"/>
</dbReference>
<dbReference type="InterPro" id="IPR039261">
    <property type="entry name" value="FNR_nucleotide-bd"/>
</dbReference>
<dbReference type="InterPro" id="IPR017927">
    <property type="entry name" value="FAD-bd_FR_type"/>
</dbReference>
<evidence type="ECO:0000313" key="4">
    <source>
        <dbReference type="Proteomes" id="UP000183263"/>
    </source>
</evidence>
<accession>A0A1G8EWY4</accession>
<dbReference type="Proteomes" id="UP000183263">
    <property type="component" value="Unassembled WGS sequence"/>
</dbReference>
<dbReference type="Gene3D" id="2.40.30.10">
    <property type="entry name" value="Translation factors"/>
    <property type="match status" value="1"/>
</dbReference>
<evidence type="ECO:0000313" key="3">
    <source>
        <dbReference type="EMBL" id="SDH74327.1"/>
    </source>
</evidence>
<evidence type="ECO:0000256" key="1">
    <source>
        <dbReference type="SAM" id="MobiDB-lite"/>
    </source>
</evidence>
<dbReference type="SUPFAM" id="SSF63380">
    <property type="entry name" value="Riboflavin synthase domain-like"/>
    <property type="match status" value="1"/>
</dbReference>
<organism evidence="3 4">
    <name type="scientific">Rhodococcus triatomae</name>
    <dbReference type="NCBI Taxonomy" id="300028"/>
    <lineage>
        <taxon>Bacteria</taxon>
        <taxon>Bacillati</taxon>
        <taxon>Actinomycetota</taxon>
        <taxon>Actinomycetes</taxon>
        <taxon>Mycobacteriales</taxon>
        <taxon>Nocardiaceae</taxon>
        <taxon>Rhodococcus</taxon>
    </lineage>
</organism>
<dbReference type="Gene3D" id="3.40.50.80">
    <property type="entry name" value="Nucleotide-binding domain of ferredoxin-NADP reductase (FNR) module"/>
    <property type="match status" value="1"/>
</dbReference>
<dbReference type="GO" id="GO:0016491">
    <property type="term" value="F:oxidoreductase activity"/>
    <property type="evidence" value="ECO:0007669"/>
    <property type="project" value="InterPro"/>
</dbReference>
<dbReference type="InterPro" id="IPR039374">
    <property type="entry name" value="SIP_fam"/>
</dbReference>
<dbReference type="InterPro" id="IPR013113">
    <property type="entry name" value="SIP_FAD-bd"/>
</dbReference>
<proteinExistence type="predicted"/>
<name>A0A1G8EWY4_9NOCA</name>
<reference evidence="3 4" key="1">
    <citation type="submission" date="2016-10" db="EMBL/GenBank/DDBJ databases">
        <authorList>
            <person name="de Groot N.N."/>
        </authorList>
    </citation>
    <scope>NUCLEOTIDE SEQUENCE [LARGE SCALE GENOMIC DNA]</scope>
    <source>
        <strain evidence="3 4">DSM 44892</strain>
    </source>
</reference>
<feature type="domain" description="FAD-binding FR-type" evidence="2">
    <location>
        <begin position="1"/>
        <end position="102"/>
    </location>
</feature>
<feature type="compositionally biased region" description="Basic and acidic residues" evidence="1">
    <location>
        <begin position="160"/>
        <end position="169"/>
    </location>
</feature>
<dbReference type="AlphaFoldDB" id="A0A1G8EWY4"/>
<feature type="region of interest" description="Disordered" evidence="1">
    <location>
        <begin position="149"/>
        <end position="180"/>
    </location>
</feature>
<dbReference type="InterPro" id="IPR017938">
    <property type="entry name" value="Riboflavin_synthase-like_b-brl"/>
</dbReference>
<sequence length="277" mass="30506">MSRYTAEVARSRRLTTNLQRITLTGGSLAHFVGSGMPDERILLSLPDGTERSYTVRRRDPDSHAITLDVAAYIDGPASRWAREVAPGEKTGLSAASGWYAPPPDTDRIVLLADMSSLAAVGRILEEAGTGIPIDVVAEILDPDDAAVLARDTPSGSHAPSGDHRHDIAWRDTGNGRTPSTLDRELSALDLGDDTYVWCAGEARVARRVRHHLRHELGWTSNRYHVMGYWRADRVDWERRYDAARDRVEAARDRALAASTDFEAVRDAVDAELDRAGL</sequence>
<dbReference type="CDD" id="cd06193">
    <property type="entry name" value="siderophore_interacting"/>
    <property type="match status" value="1"/>
</dbReference>
<keyword evidence="4" id="KW-1185">Reference proteome</keyword>
<dbReference type="Pfam" id="PF08021">
    <property type="entry name" value="FAD_binding_9"/>
    <property type="match status" value="1"/>
</dbReference>
<dbReference type="InterPro" id="IPR007037">
    <property type="entry name" value="SIP_rossman_dom"/>
</dbReference>
<dbReference type="RefSeq" id="WP_072736413.1">
    <property type="nucleotide sequence ID" value="NZ_CP048813.1"/>
</dbReference>